<evidence type="ECO:0000313" key="2">
    <source>
        <dbReference type="Proteomes" id="UP000736335"/>
    </source>
</evidence>
<proteinExistence type="predicted"/>
<dbReference type="OrthoDB" id="431557at2759"/>
<name>A0A9P6HJ81_9AGAM</name>
<dbReference type="AlphaFoldDB" id="A0A9P6HJ81"/>
<protein>
    <submittedName>
        <fullName evidence="1">Uncharacterized protein</fullName>
    </submittedName>
</protein>
<sequence length="118" mass="13362">MRPVSDLKRGYALYGGAACVLTTLHFTNTARQVFVPTLHWMRPTLLEVPIVPQRSFRNYPSWKAACISASNGTEQSLLEQEHKVDVLIEDGHRPSRMSETMDSRITLGSEKVFRCITL</sequence>
<accession>A0A9P6HJ81</accession>
<keyword evidence="2" id="KW-1185">Reference proteome</keyword>
<reference evidence="1" key="2">
    <citation type="submission" date="2020-11" db="EMBL/GenBank/DDBJ databases">
        <authorList>
            <consortium name="DOE Joint Genome Institute"/>
            <person name="Kuo A."/>
            <person name="Miyauchi S."/>
            <person name="Kiss E."/>
            <person name="Drula E."/>
            <person name="Kohler A."/>
            <person name="Sanchez-Garcia M."/>
            <person name="Andreopoulos B."/>
            <person name="Barry K.W."/>
            <person name="Bonito G."/>
            <person name="Buee M."/>
            <person name="Carver A."/>
            <person name="Chen C."/>
            <person name="Cichocki N."/>
            <person name="Clum A."/>
            <person name="Culley D."/>
            <person name="Crous P.W."/>
            <person name="Fauchery L."/>
            <person name="Girlanda M."/>
            <person name="Hayes R."/>
            <person name="Keri Z."/>
            <person name="Labutti K."/>
            <person name="Lipzen A."/>
            <person name="Lombard V."/>
            <person name="Magnuson J."/>
            <person name="Maillard F."/>
            <person name="Morin E."/>
            <person name="Murat C."/>
            <person name="Nolan M."/>
            <person name="Ohm R."/>
            <person name="Pangilinan J."/>
            <person name="Pereira M."/>
            <person name="Perotto S."/>
            <person name="Peter M."/>
            <person name="Riley R."/>
            <person name="Sitrit Y."/>
            <person name="Stielow B."/>
            <person name="Szollosi G."/>
            <person name="Zifcakova L."/>
            <person name="Stursova M."/>
            <person name="Spatafora J.W."/>
            <person name="Tedersoo L."/>
            <person name="Vaario L.-M."/>
            <person name="Yamada A."/>
            <person name="Yan M."/>
            <person name="Wang P."/>
            <person name="Xu J."/>
            <person name="Bruns T."/>
            <person name="Baldrian P."/>
            <person name="Vilgalys R."/>
            <person name="Henrissat B."/>
            <person name="Grigoriev I.V."/>
            <person name="Hibbett D."/>
            <person name="Nagy L.G."/>
            <person name="Martin F.M."/>
        </authorList>
    </citation>
    <scope>NUCLEOTIDE SEQUENCE</scope>
    <source>
        <strain evidence="1">UH-Tt-Lm1</strain>
    </source>
</reference>
<evidence type="ECO:0000313" key="1">
    <source>
        <dbReference type="EMBL" id="KAF9787120.1"/>
    </source>
</evidence>
<comment type="caution">
    <text evidence="1">The sequence shown here is derived from an EMBL/GenBank/DDBJ whole genome shotgun (WGS) entry which is preliminary data.</text>
</comment>
<dbReference type="Proteomes" id="UP000736335">
    <property type="component" value="Unassembled WGS sequence"/>
</dbReference>
<organism evidence="1 2">
    <name type="scientific">Thelephora terrestris</name>
    <dbReference type="NCBI Taxonomy" id="56493"/>
    <lineage>
        <taxon>Eukaryota</taxon>
        <taxon>Fungi</taxon>
        <taxon>Dikarya</taxon>
        <taxon>Basidiomycota</taxon>
        <taxon>Agaricomycotina</taxon>
        <taxon>Agaricomycetes</taxon>
        <taxon>Thelephorales</taxon>
        <taxon>Thelephoraceae</taxon>
        <taxon>Thelephora</taxon>
    </lineage>
</organism>
<gene>
    <name evidence="1" type="ORF">BJ322DRAFT_1053656</name>
</gene>
<reference evidence="1" key="1">
    <citation type="journal article" date="2020" name="Nat. Commun.">
        <title>Large-scale genome sequencing of mycorrhizal fungi provides insights into the early evolution of symbiotic traits.</title>
        <authorList>
            <person name="Miyauchi S."/>
            <person name="Kiss E."/>
            <person name="Kuo A."/>
            <person name="Drula E."/>
            <person name="Kohler A."/>
            <person name="Sanchez-Garcia M."/>
            <person name="Morin E."/>
            <person name="Andreopoulos B."/>
            <person name="Barry K.W."/>
            <person name="Bonito G."/>
            <person name="Buee M."/>
            <person name="Carver A."/>
            <person name="Chen C."/>
            <person name="Cichocki N."/>
            <person name="Clum A."/>
            <person name="Culley D."/>
            <person name="Crous P.W."/>
            <person name="Fauchery L."/>
            <person name="Girlanda M."/>
            <person name="Hayes R.D."/>
            <person name="Keri Z."/>
            <person name="LaButti K."/>
            <person name="Lipzen A."/>
            <person name="Lombard V."/>
            <person name="Magnuson J."/>
            <person name="Maillard F."/>
            <person name="Murat C."/>
            <person name="Nolan M."/>
            <person name="Ohm R.A."/>
            <person name="Pangilinan J."/>
            <person name="Pereira M.F."/>
            <person name="Perotto S."/>
            <person name="Peter M."/>
            <person name="Pfister S."/>
            <person name="Riley R."/>
            <person name="Sitrit Y."/>
            <person name="Stielow J.B."/>
            <person name="Szollosi G."/>
            <person name="Zifcakova L."/>
            <person name="Stursova M."/>
            <person name="Spatafora J.W."/>
            <person name="Tedersoo L."/>
            <person name="Vaario L.M."/>
            <person name="Yamada A."/>
            <person name="Yan M."/>
            <person name="Wang P."/>
            <person name="Xu J."/>
            <person name="Bruns T."/>
            <person name="Baldrian P."/>
            <person name="Vilgalys R."/>
            <person name="Dunand C."/>
            <person name="Henrissat B."/>
            <person name="Grigoriev I.V."/>
            <person name="Hibbett D."/>
            <person name="Nagy L.G."/>
            <person name="Martin F.M."/>
        </authorList>
    </citation>
    <scope>NUCLEOTIDE SEQUENCE</scope>
    <source>
        <strain evidence="1">UH-Tt-Lm1</strain>
    </source>
</reference>
<dbReference type="EMBL" id="WIUZ02000005">
    <property type="protein sequence ID" value="KAF9787120.1"/>
    <property type="molecule type" value="Genomic_DNA"/>
</dbReference>